<dbReference type="AlphaFoldDB" id="A0A2N2E948"/>
<dbReference type="EMBL" id="PHAI01000003">
    <property type="protein sequence ID" value="PKM91219.1"/>
    <property type="molecule type" value="Genomic_DNA"/>
</dbReference>
<gene>
    <name evidence="2" type="ORF">CVU82_04190</name>
</gene>
<comment type="similarity">
    <text evidence="1">Belongs to the bactofilin family.</text>
</comment>
<dbReference type="PANTHER" id="PTHR35024">
    <property type="entry name" value="HYPOTHETICAL CYTOSOLIC PROTEIN"/>
    <property type="match status" value="1"/>
</dbReference>
<comment type="caution">
    <text evidence="2">The sequence shown here is derived from an EMBL/GenBank/DDBJ whole genome shotgun (WGS) entry which is preliminary data.</text>
</comment>
<accession>A0A2N2E948</accession>
<proteinExistence type="inferred from homology"/>
<sequence length="141" mass="15305">MFKKDGKFENFNEAETIIGESVLVKGNFESNGNIIINGSLEGEIKTKGSVLVGEKSKINANISAEEMMVKGQINGNLLILGYLAIGETAKILGDIECSQISIEKGAEINGKVFISGLKNKGEKSIEKKQKEEINNFENPII</sequence>
<evidence type="ECO:0008006" key="4">
    <source>
        <dbReference type="Google" id="ProtNLM"/>
    </source>
</evidence>
<dbReference type="Pfam" id="PF04519">
    <property type="entry name" value="Bactofilin"/>
    <property type="match status" value="1"/>
</dbReference>
<evidence type="ECO:0000256" key="1">
    <source>
        <dbReference type="ARBA" id="ARBA00044755"/>
    </source>
</evidence>
<dbReference type="PANTHER" id="PTHR35024:SF4">
    <property type="entry name" value="POLYMER-FORMING CYTOSKELETAL PROTEIN"/>
    <property type="match status" value="1"/>
</dbReference>
<dbReference type="Proteomes" id="UP000233517">
    <property type="component" value="Unassembled WGS sequence"/>
</dbReference>
<organism evidence="2 3">
    <name type="scientific">Candidatus Falkowbacteria bacterium HGW-Falkowbacteria-1</name>
    <dbReference type="NCBI Taxonomy" id="2013768"/>
    <lineage>
        <taxon>Bacteria</taxon>
        <taxon>Candidatus Falkowiibacteriota</taxon>
    </lineage>
</organism>
<evidence type="ECO:0000313" key="2">
    <source>
        <dbReference type="EMBL" id="PKM91219.1"/>
    </source>
</evidence>
<name>A0A2N2E948_9BACT</name>
<reference evidence="2 3" key="1">
    <citation type="journal article" date="2017" name="ISME J.">
        <title>Potential for microbial H2 and metal transformations associated with novel bacteria and archaea in deep terrestrial subsurface sediments.</title>
        <authorList>
            <person name="Hernsdorf A.W."/>
            <person name="Amano Y."/>
            <person name="Miyakawa K."/>
            <person name="Ise K."/>
            <person name="Suzuki Y."/>
            <person name="Anantharaman K."/>
            <person name="Probst A."/>
            <person name="Burstein D."/>
            <person name="Thomas B.C."/>
            <person name="Banfield J.F."/>
        </authorList>
    </citation>
    <scope>NUCLEOTIDE SEQUENCE [LARGE SCALE GENOMIC DNA]</scope>
    <source>
        <strain evidence="2">HGW-Falkowbacteria-1</strain>
    </source>
</reference>
<protein>
    <recommendedName>
        <fullName evidence="4">Cell shape determination protein CcmA</fullName>
    </recommendedName>
</protein>
<evidence type="ECO:0000313" key="3">
    <source>
        <dbReference type="Proteomes" id="UP000233517"/>
    </source>
</evidence>
<dbReference type="InterPro" id="IPR007607">
    <property type="entry name" value="BacA/B"/>
</dbReference>